<comment type="caution">
    <text evidence="5">The sequence shown here is derived from an EMBL/GenBank/DDBJ whole genome shotgun (WGS) entry which is preliminary data.</text>
</comment>
<keyword evidence="6" id="KW-1185">Reference proteome</keyword>
<dbReference type="GO" id="GO:0019748">
    <property type="term" value="P:secondary metabolic process"/>
    <property type="evidence" value="ECO:0007669"/>
    <property type="project" value="TreeGrafter"/>
</dbReference>
<feature type="domain" description="Amidohydrolase-related" evidence="4">
    <location>
        <begin position="54"/>
        <end position="147"/>
    </location>
</feature>
<protein>
    <recommendedName>
        <fullName evidence="4">Amidohydrolase-related domain-containing protein</fullName>
    </recommendedName>
</protein>
<keyword evidence="1 3" id="KW-0210">Decarboxylase</keyword>
<evidence type="ECO:0000256" key="3">
    <source>
        <dbReference type="RuleBase" id="RU366045"/>
    </source>
</evidence>
<dbReference type="Gene3D" id="3.20.20.140">
    <property type="entry name" value="Metal-dependent hydrolases"/>
    <property type="match status" value="1"/>
</dbReference>
<dbReference type="EMBL" id="JAAAPX010000111">
    <property type="protein sequence ID" value="KAF4230851.1"/>
    <property type="molecule type" value="Genomic_DNA"/>
</dbReference>
<dbReference type="InterPro" id="IPR032466">
    <property type="entry name" value="Metal_Hydrolase"/>
</dbReference>
<organism evidence="5 6">
    <name type="scientific">Aspergillus fumigatiaffinis</name>
    <dbReference type="NCBI Taxonomy" id="340414"/>
    <lineage>
        <taxon>Eukaryota</taxon>
        <taxon>Fungi</taxon>
        <taxon>Dikarya</taxon>
        <taxon>Ascomycota</taxon>
        <taxon>Pezizomycotina</taxon>
        <taxon>Eurotiomycetes</taxon>
        <taxon>Eurotiomycetidae</taxon>
        <taxon>Eurotiales</taxon>
        <taxon>Aspergillaceae</taxon>
        <taxon>Aspergillus</taxon>
        <taxon>Aspergillus subgen. Fumigati</taxon>
    </lineage>
</organism>
<dbReference type="PANTHER" id="PTHR21240:SF30">
    <property type="entry name" value="AMIDOHYDROLASE-RELATED DOMAIN-CONTAINING PROTEIN-RELATED"/>
    <property type="match status" value="1"/>
</dbReference>
<proteinExistence type="inferred from homology"/>
<dbReference type="SUPFAM" id="SSF51556">
    <property type="entry name" value="Metallo-dependent hydrolases"/>
    <property type="match status" value="1"/>
</dbReference>
<reference evidence="5" key="1">
    <citation type="journal article" date="2020" name="bioRxiv">
        <title>Genomic and phenotypic heterogeneity of clinical isolates of the human pathogens Aspergillus fumigatus, Aspergillus lentulus and Aspergillus fumigatiaffinis.</title>
        <authorList>
            <person name="dos Santos R.A.C."/>
            <person name="Steenwyk J.L."/>
            <person name="Rivero-Menendez O."/>
            <person name="Mead M.E."/>
            <person name="Silva L.P."/>
            <person name="Bastos R.W."/>
            <person name="Alastruey-Izquierdo A."/>
            <person name="Goldman G.H."/>
            <person name="Rokas A."/>
        </authorList>
    </citation>
    <scope>NUCLEOTIDE SEQUENCE</scope>
    <source>
        <strain evidence="5">CNM-CM6805</strain>
    </source>
</reference>
<gene>
    <name evidence="5" type="ORF">CNMCM6805_000542</name>
</gene>
<evidence type="ECO:0000313" key="5">
    <source>
        <dbReference type="EMBL" id="KAF4230851.1"/>
    </source>
</evidence>
<evidence type="ECO:0000256" key="2">
    <source>
        <dbReference type="ARBA" id="ARBA00023239"/>
    </source>
</evidence>
<accession>A0A8H4M5T2</accession>
<sequence>MLGKVALEEAYEHSGLAEKSMRDTSLYITPRDRERYVLQIHDITGGNVSDYPTNMVSEHIKEHRDHLGAFACLSMHDPVQAGQELRRCVRELGFHGLLLCDSQHAGPNGETYLFYGQPQYDAFWKVLTELDVALYIHTAAPADVILEKLYSQRPFLIGQPLSFANGRRLSLVMQGEYIPFDFWRINHWFQGVEKPIADGKGKVMCKKTVYDYFKQNI</sequence>
<evidence type="ECO:0000256" key="1">
    <source>
        <dbReference type="ARBA" id="ARBA00022793"/>
    </source>
</evidence>
<dbReference type="Proteomes" id="UP000653565">
    <property type="component" value="Unassembled WGS sequence"/>
</dbReference>
<dbReference type="AlphaFoldDB" id="A0A8H4M5T2"/>
<reference evidence="5" key="2">
    <citation type="submission" date="2020-04" db="EMBL/GenBank/DDBJ databases">
        <authorList>
            <person name="Santos R.A.C."/>
            <person name="Steenwyk J.L."/>
            <person name="Rivero-Menendez O."/>
            <person name="Mead M.E."/>
            <person name="Silva L.P."/>
            <person name="Bastos R.W."/>
            <person name="Alastruey-Izquierdo A."/>
            <person name="Goldman G.H."/>
            <person name="Rokas A."/>
        </authorList>
    </citation>
    <scope>NUCLEOTIDE SEQUENCE</scope>
    <source>
        <strain evidence="5">CNM-CM6805</strain>
    </source>
</reference>
<name>A0A8H4M5T2_9EURO</name>
<evidence type="ECO:0000313" key="6">
    <source>
        <dbReference type="Proteomes" id="UP000653565"/>
    </source>
</evidence>
<dbReference type="GO" id="GO:0016831">
    <property type="term" value="F:carboxy-lyase activity"/>
    <property type="evidence" value="ECO:0007669"/>
    <property type="project" value="UniProtKB-KW"/>
</dbReference>
<dbReference type="GO" id="GO:0005829">
    <property type="term" value="C:cytosol"/>
    <property type="evidence" value="ECO:0007669"/>
    <property type="project" value="TreeGrafter"/>
</dbReference>
<dbReference type="Pfam" id="PF04909">
    <property type="entry name" value="Amidohydro_2"/>
    <property type="match status" value="1"/>
</dbReference>
<dbReference type="GO" id="GO:0016787">
    <property type="term" value="F:hydrolase activity"/>
    <property type="evidence" value="ECO:0007669"/>
    <property type="project" value="InterPro"/>
</dbReference>
<keyword evidence="2 3" id="KW-0456">Lyase</keyword>
<evidence type="ECO:0000259" key="4">
    <source>
        <dbReference type="Pfam" id="PF04909"/>
    </source>
</evidence>
<dbReference type="InterPro" id="IPR006680">
    <property type="entry name" value="Amidohydro-rel"/>
</dbReference>
<dbReference type="OrthoDB" id="432010at2759"/>
<dbReference type="PANTHER" id="PTHR21240">
    <property type="entry name" value="2-AMINO-3-CARBOXYLMUCONATE-6-SEMIALDEHYDE DECARBOXYLASE"/>
    <property type="match status" value="1"/>
</dbReference>
<comment type="similarity">
    <text evidence="3">Belongs to the metallo-dependent hydrolases superfamily.</text>
</comment>
<dbReference type="InterPro" id="IPR032465">
    <property type="entry name" value="ACMSD"/>
</dbReference>